<protein>
    <submittedName>
        <fullName evidence="2">Uncharacterized protein</fullName>
    </submittedName>
</protein>
<dbReference type="AlphaFoldDB" id="A0A438CV63"/>
<dbReference type="EMBL" id="QGNW01001965">
    <property type="protein sequence ID" value="RVW27095.1"/>
    <property type="molecule type" value="Genomic_DNA"/>
</dbReference>
<name>A0A438CV63_VITVI</name>
<proteinExistence type="predicted"/>
<feature type="compositionally biased region" description="Basic and acidic residues" evidence="1">
    <location>
        <begin position="83"/>
        <end position="93"/>
    </location>
</feature>
<organism evidence="2 3">
    <name type="scientific">Vitis vinifera</name>
    <name type="common">Grape</name>
    <dbReference type="NCBI Taxonomy" id="29760"/>
    <lineage>
        <taxon>Eukaryota</taxon>
        <taxon>Viridiplantae</taxon>
        <taxon>Streptophyta</taxon>
        <taxon>Embryophyta</taxon>
        <taxon>Tracheophyta</taxon>
        <taxon>Spermatophyta</taxon>
        <taxon>Magnoliopsida</taxon>
        <taxon>eudicotyledons</taxon>
        <taxon>Gunneridae</taxon>
        <taxon>Pentapetalae</taxon>
        <taxon>rosids</taxon>
        <taxon>Vitales</taxon>
        <taxon>Vitaceae</taxon>
        <taxon>Viteae</taxon>
        <taxon>Vitis</taxon>
    </lineage>
</organism>
<gene>
    <name evidence="2" type="ORF">CK203_098971</name>
</gene>
<sequence>MRKESFPLNQAKIQRVFMKLKPKRGSSKLREVKVVITLRSGKEVDQPLPKVRQDEELMSKKTLVKESNNQEEKSGKKSASKSSIEEEPRIVIKEDMMKKHMPPLFLKLYMERRKSRIHQKFLKF</sequence>
<comment type="caution">
    <text evidence="2">The sequence shown here is derived from an EMBL/GenBank/DDBJ whole genome shotgun (WGS) entry which is preliminary data.</text>
</comment>
<reference evidence="2 3" key="1">
    <citation type="journal article" date="2018" name="PLoS Genet.">
        <title>Population sequencing reveals clonal diversity and ancestral inbreeding in the grapevine cultivar Chardonnay.</title>
        <authorList>
            <person name="Roach M.J."/>
            <person name="Johnson D.L."/>
            <person name="Bohlmann J."/>
            <person name="van Vuuren H.J."/>
            <person name="Jones S.J."/>
            <person name="Pretorius I.S."/>
            <person name="Schmidt S.A."/>
            <person name="Borneman A.R."/>
        </authorList>
    </citation>
    <scope>NUCLEOTIDE SEQUENCE [LARGE SCALE GENOMIC DNA]</scope>
    <source>
        <strain evidence="3">cv. Chardonnay</strain>
        <tissue evidence="2">Leaf</tissue>
    </source>
</reference>
<feature type="region of interest" description="Disordered" evidence="1">
    <location>
        <begin position="45"/>
        <end position="93"/>
    </location>
</feature>
<feature type="compositionally biased region" description="Basic and acidic residues" evidence="1">
    <location>
        <begin position="45"/>
        <end position="59"/>
    </location>
</feature>
<dbReference type="Proteomes" id="UP000288805">
    <property type="component" value="Unassembled WGS sequence"/>
</dbReference>
<accession>A0A438CV63</accession>
<evidence type="ECO:0000313" key="3">
    <source>
        <dbReference type="Proteomes" id="UP000288805"/>
    </source>
</evidence>
<evidence type="ECO:0000256" key="1">
    <source>
        <dbReference type="SAM" id="MobiDB-lite"/>
    </source>
</evidence>
<evidence type="ECO:0000313" key="2">
    <source>
        <dbReference type="EMBL" id="RVW27095.1"/>
    </source>
</evidence>